<evidence type="ECO:0000256" key="12">
    <source>
        <dbReference type="PIRSR" id="PIRSR000382-2"/>
    </source>
</evidence>
<feature type="binding site" evidence="12">
    <location>
        <position position="642"/>
    </location>
    <ligand>
        <name>Zn(2+)</name>
        <dbReference type="ChEBI" id="CHEBI:29105"/>
        <label>1</label>
        <note>catalytic</note>
    </ligand>
</feature>
<feature type="binding site" evidence="12">
    <location>
        <position position="640"/>
    </location>
    <ligand>
        <name>Zn(2+)</name>
        <dbReference type="ChEBI" id="CHEBI:29105"/>
        <label>1</label>
        <note>catalytic</note>
    </ligand>
</feature>
<dbReference type="EMBL" id="NGKC01000004">
    <property type="protein sequence ID" value="RSU12885.1"/>
    <property type="molecule type" value="Genomic_DNA"/>
</dbReference>
<gene>
    <name evidence="10" type="primary">metE</name>
    <name evidence="16" type="ORF">CBF27_04925</name>
</gene>
<comment type="catalytic activity">
    <reaction evidence="10">
        <text>5-methyltetrahydropteroyltri-L-glutamate + L-homocysteine = tetrahydropteroyltri-L-glutamate + L-methionine</text>
        <dbReference type="Rhea" id="RHEA:21196"/>
        <dbReference type="ChEBI" id="CHEBI:57844"/>
        <dbReference type="ChEBI" id="CHEBI:58140"/>
        <dbReference type="ChEBI" id="CHEBI:58199"/>
        <dbReference type="ChEBI" id="CHEBI:58207"/>
        <dbReference type="EC" id="2.1.1.14"/>
    </reaction>
</comment>
<evidence type="ECO:0000256" key="1">
    <source>
        <dbReference type="ARBA" id="ARBA00002777"/>
    </source>
</evidence>
<feature type="binding site" evidence="10">
    <location>
        <position position="114"/>
    </location>
    <ligand>
        <name>5-methyltetrahydropteroyltri-L-glutamate</name>
        <dbReference type="ChEBI" id="CHEBI:58207"/>
    </ligand>
</feature>
<reference evidence="16 17" key="1">
    <citation type="submission" date="2017-05" db="EMBL/GenBank/DDBJ databases">
        <title>Vagococcus spp. assemblies.</title>
        <authorList>
            <person name="Gulvik C.A."/>
        </authorList>
    </citation>
    <scope>NUCLEOTIDE SEQUENCE [LARGE SCALE GENOMIC DNA]</scope>
    <source>
        <strain evidence="16 17">LMG 24798</strain>
    </source>
</reference>
<feature type="active site" description="Proton donor" evidence="10 13">
    <location>
        <position position="693"/>
    </location>
</feature>
<feature type="binding site" evidence="10">
    <location>
        <position position="642"/>
    </location>
    <ligand>
        <name>Zn(2+)</name>
        <dbReference type="ChEBI" id="CHEBI:29105"/>
        <note>catalytic</note>
    </ligand>
</feature>
<dbReference type="InterPro" id="IPR002629">
    <property type="entry name" value="Met_Synth_C/arc"/>
</dbReference>
<evidence type="ECO:0000256" key="7">
    <source>
        <dbReference type="ARBA" id="ARBA00022723"/>
    </source>
</evidence>
<evidence type="ECO:0000256" key="5">
    <source>
        <dbReference type="ARBA" id="ARBA00022605"/>
    </source>
</evidence>
<dbReference type="RefSeq" id="WP_126812993.1">
    <property type="nucleotide sequence ID" value="NZ_NGKC01000004.1"/>
</dbReference>
<keyword evidence="17" id="KW-1185">Reference proteome</keyword>
<feature type="binding site" evidence="12">
    <location>
        <position position="725"/>
    </location>
    <ligand>
        <name>Zn(2+)</name>
        <dbReference type="ChEBI" id="CHEBI:29105"/>
        <label>1</label>
        <note>catalytic</note>
    </ligand>
</feature>
<dbReference type="InterPro" id="IPR006276">
    <property type="entry name" value="Cobalamin-indep_Met_synthase"/>
</dbReference>
<dbReference type="Proteomes" id="UP000286773">
    <property type="component" value="Unassembled WGS sequence"/>
</dbReference>
<keyword evidence="6 10" id="KW-0808">Transferase</keyword>
<dbReference type="EC" id="2.1.1.14" evidence="10"/>
<feature type="binding site" evidence="11">
    <location>
        <position position="18"/>
    </location>
    <ligand>
        <name>5-methyltetrahydropteroyltri-L-glutamate</name>
        <dbReference type="ChEBI" id="CHEBI:58207"/>
    </ligand>
</feature>
<feature type="binding site" evidence="10 11">
    <location>
        <position position="597"/>
    </location>
    <ligand>
        <name>L-homocysteine</name>
        <dbReference type="ChEBI" id="CHEBI:58199"/>
    </ligand>
</feature>
<dbReference type="Pfam" id="PF08267">
    <property type="entry name" value="Meth_synt_1"/>
    <property type="match status" value="1"/>
</dbReference>
<feature type="binding site" evidence="10">
    <location>
        <position position="725"/>
    </location>
    <ligand>
        <name>Zn(2+)</name>
        <dbReference type="ChEBI" id="CHEBI:29105"/>
        <note>catalytic</note>
    </ligand>
</feature>
<feature type="binding site" evidence="10 11">
    <location>
        <begin position="429"/>
        <end position="431"/>
    </location>
    <ligand>
        <name>L-homocysteine</name>
        <dbReference type="ChEBI" id="CHEBI:58199"/>
    </ligand>
</feature>
<comment type="similarity">
    <text evidence="3 10">Belongs to the vitamin-B12 independent methionine synthase family.</text>
</comment>
<feature type="domain" description="Cobalamin-independent methionine synthase MetE C-terminal/archaeal" evidence="14">
    <location>
        <begin position="424"/>
        <end position="747"/>
    </location>
</feature>
<dbReference type="AlphaFoldDB" id="A0A430AXW3"/>
<comment type="cofactor">
    <cofactor evidence="10">
        <name>Zn(2+)</name>
        <dbReference type="ChEBI" id="CHEBI:29105"/>
    </cofactor>
    <text evidence="10">Binds 1 zinc ion per subunit.</text>
</comment>
<evidence type="ECO:0000256" key="6">
    <source>
        <dbReference type="ARBA" id="ARBA00022679"/>
    </source>
</evidence>
<dbReference type="UniPathway" id="UPA00051">
    <property type="reaction ID" value="UER00082"/>
</dbReference>
<keyword evidence="8 10" id="KW-0862">Zinc</keyword>
<dbReference type="InterPro" id="IPR013215">
    <property type="entry name" value="Cbl-indep_Met_Synth_N"/>
</dbReference>
<feature type="binding site" evidence="11">
    <location>
        <position position="119"/>
    </location>
    <ligand>
        <name>5-methyltetrahydropteroyltri-L-glutamate</name>
        <dbReference type="ChEBI" id="CHEBI:58207"/>
    </ligand>
</feature>
<dbReference type="HAMAP" id="MF_00172">
    <property type="entry name" value="Meth_synth"/>
    <property type="match status" value="1"/>
</dbReference>
<feature type="binding site" evidence="10">
    <location>
        <position position="640"/>
    </location>
    <ligand>
        <name>Zn(2+)</name>
        <dbReference type="ChEBI" id="CHEBI:29105"/>
        <note>catalytic</note>
    </ligand>
</feature>
<dbReference type="PIRSF" id="PIRSF000382">
    <property type="entry name" value="MeTrfase_B12_ind"/>
    <property type="match status" value="1"/>
</dbReference>
<feature type="binding site" evidence="10">
    <location>
        <position position="482"/>
    </location>
    <ligand>
        <name>L-homocysteine</name>
        <dbReference type="ChEBI" id="CHEBI:58199"/>
    </ligand>
</feature>
<dbReference type="GO" id="GO:0008270">
    <property type="term" value="F:zinc ion binding"/>
    <property type="evidence" value="ECO:0007669"/>
    <property type="project" value="InterPro"/>
</dbReference>
<evidence type="ECO:0000256" key="4">
    <source>
        <dbReference type="ARBA" id="ARBA00022603"/>
    </source>
</evidence>
<organism evidence="16 17">
    <name type="scientific">Vagococcus acidifermentans</name>
    <dbReference type="NCBI Taxonomy" id="564710"/>
    <lineage>
        <taxon>Bacteria</taxon>
        <taxon>Bacillati</taxon>
        <taxon>Bacillota</taxon>
        <taxon>Bacilli</taxon>
        <taxon>Lactobacillales</taxon>
        <taxon>Enterococcaceae</taxon>
        <taxon>Vagococcus</taxon>
    </lineage>
</organism>
<proteinExistence type="inferred from homology"/>
<feature type="binding site" evidence="10">
    <location>
        <position position="664"/>
    </location>
    <ligand>
        <name>Zn(2+)</name>
        <dbReference type="ChEBI" id="CHEBI:29105"/>
        <note>catalytic</note>
    </ligand>
</feature>
<accession>A0A430AXW3</accession>
<evidence type="ECO:0000256" key="9">
    <source>
        <dbReference type="ARBA" id="ARBA00023167"/>
    </source>
</evidence>
<dbReference type="GO" id="GO:0032259">
    <property type="term" value="P:methylation"/>
    <property type="evidence" value="ECO:0007669"/>
    <property type="project" value="UniProtKB-KW"/>
</dbReference>
<feature type="binding site" evidence="10 11">
    <location>
        <begin position="513"/>
        <end position="514"/>
    </location>
    <ligand>
        <name>5-methyltetrahydropteroyltri-L-glutamate</name>
        <dbReference type="ChEBI" id="CHEBI:58207"/>
    </ligand>
</feature>
<sequence>MKTTIVGFPRIGENRELKIATEKYFRGDLTQEQLAAEGKRLRRMHWNLLKEAGISLIPSNDFSFYDTTLDTAVLLNVIPNRFSALQLSALDTYFALARGYQGEAGDVTALPMKKWFNTNYHYLTPEFEQQTEVKLVGTKVFDEYLEAKAIGIETRPVILGPYTLIKLSDFKGTTVQEHLPALISAYQEVIAKLSELGAEWLQLDEPSLVKDLTPDERQLFMSIYRELAGGTRETKLLLQTYFGDVRDIYEDLSTLPVDGIGLDFVEGKQTLQLFETFGFPQDKKLFAGVVNGKNIWRNDYSRTLNLLAKLPHDQLVLSTSCSLLHVPFSVAQESFPAEVARHFSFAKEKLSELTELAAIADPTDDIAKSALLADNYRLFDTARVTANEQLTHRLAELTAADFQRLPAFEERSRLQKSALALPLLPTTTIGSFPQTREVKAARAAFKKASLSEAEYHDFLREKIADCVAFQEDIGLDVLVHGEFERNDMVEYFGEHLSGFLFTKKAWVQSYGTRCVKPPIIWGDISRERPITVGWSAFAQHLTEKPVKGMLTGPVTILNWSFPREDISLKESTLQIALAIQEEVLDLEAHGIKIIQIDEAALREKLPLRKSDWYSEYLDWAIPAFRLVHSRVAPETQIHTHMCYSEFADILTAIDQMDADVISFEASRSNLSLLDALSAQHFQTAVGPGVYDIHSPRVPSVAELRATIQALLEKIAADKLWVNPDCGLKTRDEKETFASLKHLAQAAQEARKELVYDNIE</sequence>
<name>A0A430AXW3_9ENTE</name>
<feature type="binding site" evidence="10 11">
    <location>
        <position position="559"/>
    </location>
    <ligand>
        <name>5-methyltetrahydropteroyltri-L-glutamate</name>
        <dbReference type="ChEBI" id="CHEBI:58207"/>
    </ligand>
</feature>
<dbReference type="GO" id="GO:0009086">
    <property type="term" value="P:methionine biosynthetic process"/>
    <property type="evidence" value="ECO:0007669"/>
    <property type="project" value="UniProtKB-UniRule"/>
</dbReference>
<evidence type="ECO:0000313" key="16">
    <source>
        <dbReference type="EMBL" id="RSU12885.1"/>
    </source>
</evidence>
<evidence type="ECO:0000256" key="10">
    <source>
        <dbReference type="HAMAP-Rule" id="MF_00172"/>
    </source>
</evidence>
<dbReference type="SUPFAM" id="SSF51726">
    <property type="entry name" value="UROD/MetE-like"/>
    <property type="match status" value="2"/>
</dbReference>
<keyword evidence="10" id="KW-0677">Repeat</keyword>
<evidence type="ECO:0000256" key="3">
    <source>
        <dbReference type="ARBA" id="ARBA00009553"/>
    </source>
</evidence>
<evidence type="ECO:0000256" key="13">
    <source>
        <dbReference type="PIRSR" id="PIRSR000382-3"/>
    </source>
</evidence>
<feature type="binding site" evidence="10 11">
    <location>
        <position position="482"/>
    </location>
    <ligand>
        <name>L-methionine</name>
        <dbReference type="ChEBI" id="CHEBI:57844"/>
    </ligand>
</feature>
<evidence type="ECO:0000259" key="15">
    <source>
        <dbReference type="Pfam" id="PF08267"/>
    </source>
</evidence>
<keyword evidence="5 10" id="KW-0028">Amino-acid biosynthesis</keyword>
<keyword evidence="4 10" id="KW-0489">Methyltransferase</keyword>
<evidence type="ECO:0000256" key="2">
    <source>
        <dbReference type="ARBA" id="ARBA00004681"/>
    </source>
</evidence>
<evidence type="ECO:0000313" key="17">
    <source>
        <dbReference type="Proteomes" id="UP000286773"/>
    </source>
</evidence>
<protein>
    <recommendedName>
        <fullName evidence="10">5-methyltetrahydropteroyltriglutamate--homocysteine methyltransferase</fullName>
        <ecNumber evidence="10">2.1.1.14</ecNumber>
    </recommendedName>
    <alternativeName>
        <fullName evidence="10">Cobalamin-independent methionine synthase</fullName>
    </alternativeName>
    <alternativeName>
        <fullName evidence="10">Methionine synthase, vitamin-B12 independent isozyme</fullName>
    </alternativeName>
</protein>
<evidence type="ECO:0000256" key="8">
    <source>
        <dbReference type="ARBA" id="ARBA00022833"/>
    </source>
</evidence>
<dbReference type="NCBIfam" id="TIGR01371">
    <property type="entry name" value="met_syn_B12ind"/>
    <property type="match status" value="1"/>
</dbReference>
<comment type="cofactor">
    <cofactor evidence="12">
        <name>Zn(2+)</name>
        <dbReference type="ChEBI" id="CHEBI:29105"/>
    </cofactor>
    <text evidence="12">Binds 2 Zn(2+) ions per subunit.</text>
</comment>
<comment type="pathway">
    <text evidence="2 10">Amino-acid biosynthesis; L-methionine biosynthesis via de novo pathway; L-methionine from L-homocysteine (MetE route): step 1/1.</text>
</comment>
<dbReference type="OrthoDB" id="244285at2"/>
<feature type="binding site" evidence="10">
    <location>
        <position position="603"/>
    </location>
    <ligand>
        <name>5-methyltetrahydropteroyltri-L-glutamate</name>
        <dbReference type="ChEBI" id="CHEBI:58207"/>
    </ligand>
</feature>
<dbReference type="GO" id="GO:0003871">
    <property type="term" value="F:5-methyltetrahydropteroyltriglutamate-homocysteine S-methyltransferase activity"/>
    <property type="evidence" value="ECO:0007669"/>
    <property type="project" value="UniProtKB-UniRule"/>
</dbReference>
<keyword evidence="9 10" id="KW-0486">Methionine biosynthesis</keyword>
<evidence type="ECO:0000259" key="14">
    <source>
        <dbReference type="Pfam" id="PF01717"/>
    </source>
</evidence>
<dbReference type="InterPro" id="IPR038071">
    <property type="entry name" value="UROD/MetE-like_sf"/>
</dbReference>
<comment type="caution">
    <text evidence="16">The sequence shown here is derived from an EMBL/GenBank/DDBJ whole genome shotgun (WGS) entry which is preliminary data.</text>
</comment>
<evidence type="ECO:0000256" key="11">
    <source>
        <dbReference type="PIRSR" id="PIRSR000382-1"/>
    </source>
</evidence>
<dbReference type="Pfam" id="PF01717">
    <property type="entry name" value="Meth_synt_2"/>
    <property type="match status" value="1"/>
</dbReference>
<keyword evidence="7 10" id="KW-0479">Metal-binding</keyword>
<dbReference type="Gene3D" id="3.20.20.210">
    <property type="match status" value="2"/>
</dbReference>
<dbReference type="CDD" id="cd03312">
    <property type="entry name" value="CIMS_N_terminal_like"/>
    <property type="match status" value="1"/>
</dbReference>
<feature type="binding site" evidence="10 11">
    <location>
        <position position="597"/>
    </location>
    <ligand>
        <name>L-methionine</name>
        <dbReference type="ChEBI" id="CHEBI:57844"/>
    </ligand>
</feature>
<dbReference type="PANTHER" id="PTHR30519">
    <property type="entry name" value="5-METHYLTETRAHYDROPTEROYLTRIGLUTAMATE--HOMOCYSTEINE METHYLTRANSFERASE"/>
    <property type="match status" value="1"/>
</dbReference>
<dbReference type="CDD" id="cd03311">
    <property type="entry name" value="CIMS_C_terminal_like"/>
    <property type="match status" value="1"/>
</dbReference>
<comment type="function">
    <text evidence="1 10">Catalyzes the transfer of a methyl group from 5-methyltetrahydrofolate to homocysteine resulting in methionine formation.</text>
</comment>
<dbReference type="NCBIfam" id="NF003556">
    <property type="entry name" value="PRK05222.1"/>
    <property type="match status" value="1"/>
</dbReference>
<feature type="binding site" evidence="10 11">
    <location>
        <begin position="429"/>
        <end position="431"/>
    </location>
    <ligand>
        <name>L-methionine</name>
        <dbReference type="ChEBI" id="CHEBI:57844"/>
    </ligand>
</feature>
<feature type="domain" description="Cobalamin-independent methionine synthase MetE N-terminal" evidence="15">
    <location>
        <begin position="3"/>
        <end position="311"/>
    </location>
</feature>
<feature type="binding site" evidence="12">
    <location>
        <position position="664"/>
    </location>
    <ligand>
        <name>Zn(2+)</name>
        <dbReference type="ChEBI" id="CHEBI:29105"/>
        <label>1</label>
        <note>catalytic</note>
    </ligand>
</feature>
<feature type="binding site" evidence="10">
    <location>
        <begin position="15"/>
        <end position="18"/>
    </location>
    <ligand>
        <name>5-methyltetrahydropteroyltri-L-glutamate</name>
        <dbReference type="ChEBI" id="CHEBI:58207"/>
    </ligand>
</feature>